<reference evidence="2" key="2">
    <citation type="submission" date="2015-01" db="EMBL/GenBank/DDBJ databases">
        <title>Evolutionary Origins and Diversification of the Mycorrhizal Mutualists.</title>
        <authorList>
            <consortium name="DOE Joint Genome Institute"/>
            <consortium name="Mycorrhizal Genomics Consortium"/>
            <person name="Kohler A."/>
            <person name="Kuo A."/>
            <person name="Nagy L.G."/>
            <person name="Floudas D."/>
            <person name="Copeland A."/>
            <person name="Barry K.W."/>
            <person name="Cichocki N."/>
            <person name="Veneault-Fourrey C."/>
            <person name="LaButti K."/>
            <person name="Lindquist E.A."/>
            <person name="Lipzen A."/>
            <person name="Lundell T."/>
            <person name="Morin E."/>
            <person name="Murat C."/>
            <person name="Riley R."/>
            <person name="Ohm R."/>
            <person name="Sun H."/>
            <person name="Tunlid A."/>
            <person name="Henrissat B."/>
            <person name="Grigoriev I.V."/>
            <person name="Hibbett D.S."/>
            <person name="Martin F."/>
        </authorList>
    </citation>
    <scope>NUCLEOTIDE SEQUENCE [LARGE SCALE GENOMIC DNA]</scope>
    <source>
        <strain evidence="2">441</strain>
    </source>
</reference>
<evidence type="ECO:0000313" key="1">
    <source>
        <dbReference type="EMBL" id="KIK22285.1"/>
    </source>
</evidence>
<accession>A0A0C9YC10</accession>
<dbReference type="EMBL" id="KN833741">
    <property type="protein sequence ID" value="KIK22285.1"/>
    <property type="molecule type" value="Genomic_DNA"/>
</dbReference>
<reference evidence="1 2" key="1">
    <citation type="submission" date="2014-04" db="EMBL/GenBank/DDBJ databases">
        <authorList>
            <consortium name="DOE Joint Genome Institute"/>
            <person name="Kuo A."/>
            <person name="Kohler A."/>
            <person name="Costa M.D."/>
            <person name="Nagy L.G."/>
            <person name="Floudas D."/>
            <person name="Copeland A."/>
            <person name="Barry K.W."/>
            <person name="Cichocki N."/>
            <person name="Veneault-Fourrey C."/>
            <person name="LaButti K."/>
            <person name="Lindquist E.A."/>
            <person name="Lipzen A."/>
            <person name="Lundell T."/>
            <person name="Morin E."/>
            <person name="Murat C."/>
            <person name="Sun H."/>
            <person name="Tunlid A."/>
            <person name="Henrissat B."/>
            <person name="Grigoriev I.V."/>
            <person name="Hibbett D.S."/>
            <person name="Martin F."/>
            <person name="Nordberg H.P."/>
            <person name="Cantor M.N."/>
            <person name="Hua S.X."/>
        </authorList>
    </citation>
    <scope>NUCLEOTIDE SEQUENCE [LARGE SCALE GENOMIC DNA]</scope>
    <source>
        <strain evidence="1 2">441</strain>
    </source>
</reference>
<sequence length="68" mass="7930">MAGPTPTLPELQLSIDEWRSDWGPEGRWLMRFDKSLCKAREKGLASTDRFFKECEIHAREGHRLLCLL</sequence>
<gene>
    <name evidence="1" type="ORF">PISMIDRAFT_102697</name>
</gene>
<keyword evidence="2" id="KW-1185">Reference proteome</keyword>
<dbReference type="Proteomes" id="UP000054018">
    <property type="component" value="Unassembled WGS sequence"/>
</dbReference>
<protein>
    <submittedName>
        <fullName evidence="1">Uncharacterized protein</fullName>
    </submittedName>
</protein>
<name>A0A0C9YC10_9AGAM</name>
<dbReference type="HOGENOM" id="CLU_2794917_0_0_1"/>
<organism evidence="1 2">
    <name type="scientific">Pisolithus microcarpus 441</name>
    <dbReference type="NCBI Taxonomy" id="765257"/>
    <lineage>
        <taxon>Eukaryota</taxon>
        <taxon>Fungi</taxon>
        <taxon>Dikarya</taxon>
        <taxon>Basidiomycota</taxon>
        <taxon>Agaricomycotina</taxon>
        <taxon>Agaricomycetes</taxon>
        <taxon>Agaricomycetidae</taxon>
        <taxon>Boletales</taxon>
        <taxon>Sclerodermatineae</taxon>
        <taxon>Pisolithaceae</taxon>
        <taxon>Pisolithus</taxon>
    </lineage>
</organism>
<evidence type="ECO:0000313" key="2">
    <source>
        <dbReference type="Proteomes" id="UP000054018"/>
    </source>
</evidence>
<dbReference type="AlphaFoldDB" id="A0A0C9YC10"/>
<proteinExistence type="predicted"/>